<reference evidence="2" key="2">
    <citation type="submission" date="2025-09" db="UniProtKB">
        <authorList>
            <consortium name="Ensembl"/>
        </authorList>
    </citation>
    <scope>IDENTIFICATION</scope>
</reference>
<evidence type="ECO:0008006" key="4">
    <source>
        <dbReference type="Google" id="ProtNLM"/>
    </source>
</evidence>
<feature type="region of interest" description="Disordered" evidence="1">
    <location>
        <begin position="41"/>
        <end position="108"/>
    </location>
</feature>
<evidence type="ECO:0000313" key="3">
    <source>
        <dbReference type="Proteomes" id="UP000694408"/>
    </source>
</evidence>
<feature type="compositionally biased region" description="Low complexity" evidence="1">
    <location>
        <begin position="70"/>
        <end position="95"/>
    </location>
</feature>
<evidence type="ECO:0000313" key="2">
    <source>
        <dbReference type="Ensembl" id="ENSJHYP00000005691.1"/>
    </source>
</evidence>
<evidence type="ECO:0000256" key="1">
    <source>
        <dbReference type="SAM" id="MobiDB-lite"/>
    </source>
</evidence>
<keyword evidence="3" id="KW-1185">Reference proteome</keyword>
<dbReference type="AlphaFoldDB" id="A0A8C5ILN4"/>
<name>A0A8C5ILN4_JUNHY</name>
<organism evidence="2 3">
    <name type="scientific">Junco hyemalis</name>
    <name type="common">Dark-eyed junco</name>
    <dbReference type="NCBI Taxonomy" id="40217"/>
    <lineage>
        <taxon>Eukaryota</taxon>
        <taxon>Metazoa</taxon>
        <taxon>Chordata</taxon>
        <taxon>Craniata</taxon>
        <taxon>Vertebrata</taxon>
        <taxon>Euteleostomi</taxon>
        <taxon>Archelosauria</taxon>
        <taxon>Archosauria</taxon>
        <taxon>Dinosauria</taxon>
        <taxon>Saurischia</taxon>
        <taxon>Theropoda</taxon>
        <taxon>Coelurosauria</taxon>
        <taxon>Aves</taxon>
        <taxon>Neognathae</taxon>
        <taxon>Neoaves</taxon>
        <taxon>Telluraves</taxon>
        <taxon>Australaves</taxon>
        <taxon>Passeriformes</taxon>
        <taxon>Passerellidae</taxon>
        <taxon>Junco</taxon>
    </lineage>
</organism>
<reference evidence="2" key="1">
    <citation type="submission" date="2025-08" db="UniProtKB">
        <authorList>
            <consortium name="Ensembl"/>
        </authorList>
    </citation>
    <scope>IDENTIFICATION</scope>
</reference>
<dbReference type="Ensembl" id="ENSJHYT00000006962.1">
    <property type="protein sequence ID" value="ENSJHYP00000005691.1"/>
    <property type="gene ID" value="ENSJHYG00000004628.1"/>
</dbReference>
<sequence length="133" mass="14243">MNQPRYQFGSTPTCNRIFPSSLIQELSPFSISLHSFGGFLFPPGRPTSPRGPAAAPKTSPGRPFGPGAPGAPDFPVRPGCPCSPGSPFGPLSPLGPVKPTNKTGTRHHRVHYKCWSSNPRCTNTMFPSPQMTQ</sequence>
<accession>A0A8C5ILN4</accession>
<proteinExistence type="predicted"/>
<protein>
    <recommendedName>
        <fullName evidence="4">Accumulation-associated protein</fullName>
    </recommendedName>
</protein>
<dbReference type="Proteomes" id="UP000694408">
    <property type="component" value="Unplaced"/>
</dbReference>